<dbReference type="InterPro" id="IPR043502">
    <property type="entry name" value="DNA/RNA_pol_sf"/>
</dbReference>
<comment type="caution">
    <text evidence="1">The sequence shown here is derived from an EMBL/GenBank/DDBJ whole genome shotgun (WGS) entry which is preliminary data.</text>
</comment>
<sequence length="277" mass="32242">MHNRGSDEKWLERFQEEAVASKEVVTCSCVRLRNRGLQNNYTTRLGTKDQWGFHCDRCGTKHEHRKSHCLIIWERKYPFFVKCYLKYTYNGRLRVIEFYVAENDSSPIIGLSACVMLDLVKIVVTVQAKTRDSNLSVLIFMYPQCFECIGELPGAYNIMLREDAKQWFILLTRLLLLSGNKLVISLLMIHKYDNSLRICLDRQDLNDALIKLDESSTDYCTFNTPWGRYKFLRLPNGICSAPEVFHPRFSEVFEGLPGVLMHIDNIMYLLGNFERGA</sequence>
<proteinExistence type="predicted"/>
<dbReference type="InterPro" id="IPR043128">
    <property type="entry name" value="Rev_trsase/Diguanyl_cyclase"/>
</dbReference>
<evidence type="ECO:0000313" key="1">
    <source>
        <dbReference type="EMBL" id="KAJ8896655.1"/>
    </source>
</evidence>
<dbReference type="EMBL" id="JARBHB010000001">
    <property type="protein sequence ID" value="KAJ8896655.1"/>
    <property type="molecule type" value="Genomic_DNA"/>
</dbReference>
<gene>
    <name evidence="1" type="ORF">PR048_001999</name>
</gene>
<dbReference type="Gene3D" id="3.30.70.270">
    <property type="match status" value="1"/>
</dbReference>
<dbReference type="PANTHER" id="PTHR37984">
    <property type="entry name" value="PROTEIN CBG26694"/>
    <property type="match status" value="1"/>
</dbReference>
<dbReference type="Proteomes" id="UP001159363">
    <property type="component" value="Chromosome 1"/>
</dbReference>
<dbReference type="PANTHER" id="PTHR37984:SF7">
    <property type="entry name" value="INTEGRASE CATALYTIC DOMAIN-CONTAINING PROTEIN"/>
    <property type="match status" value="1"/>
</dbReference>
<accession>A0ABQ9IIX3</accession>
<reference evidence="1 2" key="1">
    <citation type="submission" date="2023-02" db="EMBL/GenBank/DDBJ databases">
        <title>LHISI_Scaffold_Assembly.</title>
        <authorList>
            <person name="Stuart O.P."/>
            <person name="Cleave R."/>
            <person name="Magrath M.J.L."/>
            <person name="Mikheyev A.S."/>
        </authorList>
    </citation>
    <scope>NUCLEOTIDE SEQUENCE [LARGE SCALE GENOMIC DNA]</scope>
    <source>
        <strain evidence="1">Daus_M_001</strain>
        <tissue evidence="1">Leg muscle</tissue>
    </source>
</reference>
<organism evidence="1 2">
    <name type="scientific">Dryococelus australis</name>
    <dbReference type="NCBI Taxonomy" id="614101"/>
    <lineage>
        <taxon>Eukaryota</taxon>
        <taxon>Metazoa</taxon>
        <taxon>Ecdysozoa</taxon>
        <taxon>Arthropoda</taxon>
        <taxon>Hexapoda</taxon>
        <taxon>Insecta</taxon>
        <taxon>Pterygota</taxon>
        <taxon>Neoptera</taxon>
        <taxon>Polyneoptera</taxon>
        <taxon>Phasmatodea</taxon>
        <taxon>Verophasmatodea</taxon>
        <taxon>Anareolatae</taxon>
        <taxon>Phasmatidae</taxon>
        <taxon>Eurycanthinae</taxon>
        <taxon>Dryococelus</taxon>
    </lineage>
</organism>
<name>A0ABQ9IIX3_9NEOP</name>
<dbReference type="InterPro" id="IPR050951">
    <property type="entry name" value="Retrovirus_Pol_polyprotein"/>
</dbReference>
<evidence type="ECO:0000313" key="2">
    <source>
        <dbReference type="Proteomes" id="UP001159363"/>
    </source>
</evidence>
<dbReference type="SUPFAM" id="SSF56672">
    <property type="entry name" value="DNA/RNA polymerases"/>
    <property type="match status" value="1"/>
</dbReference>
<dbReference type="Gene3D" id="3.10.10.10">
    <property type="entry name" value="HIV Type 1 Reverse Transcriptase, subunit A, domain 1"/>
    <property type="match status" value="1"/>
</dbReference>
<protein>
    <submittedName>
        <fullName evidence="1">Uncharacterized protein</fullName>
    </submittedName>
</protein>
<keyword evidence="2" id="KW-1185">Reference proteome</keyword>